<evidence type="ECO:0000313" key="1">
    <source>
        <dbReference type="EMBL" id="KAH7960004.1"/>
    </source>
</evidence>
<dbReference type="Proteomes" id="UP000821865">
    <property type="component" value="Chromosome 3"/>
</dbReference>
<reference evidence="1" key="1">
    <citation type="submission" date="2020-05" db="EMBL/GenBank/DDBJ databases">
        <title>Large-scale comparative analyses of tick genomes elucidate their genetic diversity and vector capacities.</title>
        <authorList>
            <person name="Jia N."/>
            <person name="Wang J."/>
            <person name="Shi W."/>
            <person name="Du L."/>
            <person name="Sun Y."/>
            <person name="Zhan W."/>
            <person name="Jiang J."/>
            <person name="Wang Q."/>
            <person name="Zhang B."/>
            <person name="Ji P."/>
            <person name="Sakyi L.B."/>
            <person name="Cui X."/>
            <person name="Yuan T."/>
            <person name="Jiang B."/>
            <person name="Yang W."/>
            <person name="Lam T.T.-Y."/>
            <person name="Chang Q."/>
            <person name="Ding S."/>
            <person name="Wang X."/>
            <person name="Zhu J."/>
            <person name="Ruan X."/>
            <person name="Zhao L."/>
            <person name="Wei J."/>
            <person name="Que T."/>
            <person name="Du C."/>
            <person name="Cheng J."/>
            <person name="Dai P."/>
            <person name="Han X."/>
            <person name="Huang E."/>
            <person name="Gao Y."/>
            <person name="Liu J."/>
            <person name="Shao H."/>
            <person name="Ye R."/>
            <person name="Li L."/>
            <person name="Wei W."/>
            <person name="Wang X."/>
            <person name="Wang C."/>
            <person name="Yang T."/>
            <person name="Huo Q."/>
            <person name="Li W."/>
            <person name="Guo W."/>
            <person name="Chen H."/>
            <person name="Zhou L."/>
            <person name="Ni X."/>
            <person name="Tian J."/>
            <person name="Zhou Y."/>
            <person name="Sheng Y."/>
            <person name="Liu T."/>
            <person name="Pan Y."/>
            <person name="Xia L."/>
            <person name="Li J."/>
            <person name="Zhao F."/>
            <person name="Cao W."/>
        </authorList>
    </citation>
    <scope>NUCLEOTIDE SEQUENCE</scope>
    <source>
        <strain evidence="1">Dsil-2018</strain>
    </source>
</reference>
<accession>A0ACB8D6A5</accession>
<keyword evidence="2" id="KW-1185">Reference proteome</keyword>
<name>A0ACB8D6A5_DERSI</name>
<comment type="caution">
    <text evidence="1">The sequence shown here is derived from an EMBL/GenBank/DDBJ whole genome shotgun (WGS) entry which is preliminary data.</text>
</comment>
<sequence length="407" mass="45802">MERMLATRIAWWLEPNWDTGKIVFRPHLGTEDSLEYLSSMVLIGGRSRRIRTILAMDIRKAYDHVSHEAIVRILHWLQFPSRVCSFVQAFLHGRTSFSIILAGHAAGPSAMPLARILDITRMMARLQQTAAAITRGPVGLRLISADGSEVASMTFPESTNAHSSQAPRLFAGVDTIPQAGFVADWLRRLRAWHVLPPVFQAHLELLAETVDKMVNGTVPHLFAPPYYYDDGLAAYNYAVLGQLISQDIAEYIKAKTTEDEKASWKTYWEHYDDLDYKSVYCLFYSKDASNETPNKLSKQRTHYRIDEALFDDDEQVNHIRGSRIAYTTFQGLPSMQRQVLPSLQLSPAQLFLVAHCAFSCTRTSPEDTDAQKPTDRSCMVIFVHSRGLAPMACGHGTDQAFGPCTYA</sequence>
<organism evidence="1 2">
    <name type="scientific">Dermacentor silvarum</name>
    <name type="common">Tick</name>
    <dbReference type="NCBI Taxonomy" id="543639"/>
    <lineage>
        <taxon>Eukaryota</taxon>
        <taxon>Metazoa</taxon>
        <taxon>Ecdysozoa</taxon>
        <taxon>Arthropoda</taxon>
        <taxon>Chelicerata</taxon>
        <taxon>Arachnida</taxon>
        <taxon>Acari</taxon>
        <taxon>Parasitiformes</taxon>
        <taxon>Ixodida</taxon>
        <taxon>Ixodoidea</taxon>
        <taxon>Ixodidae</taxon>
        <taxon>Rhipicephalinae</taxon>
        <taxon>Dermacentor</taxon>
    </lineage>
</organism>
<dbReference type="EMBL" id="CM023472">
    <property type="protein sequence ID" value="KAH7960004.1"/>
    <property type="molecule type" value="Genomic_DNA"/>
</dbReference>
<evidence type="ECO:0000313" key="2">
    <source>
        <dbReference type="Proteomes" id="UP000821865"/>
    </source>
</evidence>
<gene>
    <name evidence="1" type="ORF">HPB49_016099</name>
</gene>
<proteinExistence type="predicted"/>
<protein>
    <submittedName>
        <fullName evidence="1">Uncharacterized protein</fullName>
    </submittedName>
</protein>